<sequence length="277" mass="30003">MNVTALTKENFFKSSITADGIIAGISLENLNPRKLLIKAAAVMAALSVFAGSGFRVYAQEEIKVPVFDGDLSNNNFDNNAGPGVSSNQGNVKGPGIPSDISTGSGTAEPNGGRVRPNVNVKQDATYRIYVSKKGLKLTLYENNTAINQWDCSVGANSAQGDKETEGDKRTPEGKFYICTKNEKSVCYLSLGLSYPSIDDAQRGYEQGLITQEQKDEIIEAVNNKRQPNWYTPLGGEIMIHGGYVKGQMTRGCVAVANEVMDILWEYAQLGMEVEIGQ</sequence>
<dbReference type="EMBL" id="ACZL01000003">
    <property type="protein sequence ID" value="EHI56701.1"/>
    <property type="molecule type" value="Genomic_DNA"/>
</dbReference>
<feature type="domain" description="L,D-TPase catalytic" evidence="8">
    <location>
        <begin position="126"/>
        <end position="276"/>
    </location>
</feature>
<feature type="compositionally biased region" description="Polar residues" evidence="7">
    <location>
        <begin position="77"/>
        <end position="90"/>
    </location>
</feature>
<keyword evidence="3 6" id="KW-0133">Cell shape</keyword>
<evidence type="ECO:0000256" key="5">
    <source>
        <dbReference type="ARBA" id="ARBA00023316"/>
    </source>
</evidence>
<evidence type="ECO:0000256" key="6">
    <source>
        <dbReference type="PROSITE-ProRule" id="PRU01373"/>
    </source>
</evidence>
<dbReference type="SUPFAM" id="SSF141523">
    <property type="entry name" value="L,D-transpeptidase catalytic domain-like"/>
    <property type="match status" value="1"/>
</dbReference>
<dbReference type="PANTHER" id="PTHR36699:SF1">
    <property type="entry name" value="L,D-TRANSPEPTIDASE YAFK-RELATED"/>
    <property type="match status" value="1"/>
</dbReference>
<reference evidence="9 10" key="1">
    <citation type="submission" date="2011-08" db="EMBL/GenBank/DDBJ databases">
        <title>The Genome Sequence of Johnsonella ignava ATCC 51276.</title>
        <authorList>
            <consortium name="The Broad Institute Genome Sequencing Platform"/>
            <person name="Earl A."/>
            <person name="Ward D."/>
            <person name="Feldgarden M."/>
            <person name="Gevers D."/>
            <person name="Izard J."/>
            <person name="Blanton J.M."/>
            <person name="Baranova O.V."/>
            <person name="Dewhirst F.E."/>
            <person name="Young S.K."/>
            <person name="Zeng Q."/>
            <person name="Gargeya S."/>
            <person name="Fitzgerald M."/>
            <person name="Haas B."/>
            <person name="Abouelleil A."/>
            <person name="Alvarado L."/>
            <person name="Arachchi H.M."/>
            <person name="Berlin A."/>
            <person name="Brown A."/>
            <person name="Chapman S.B."/>
            <person name="Chen Z."/>
            <person name="Dunbar C."/>
            <person name="Freedman E."/>
            <person name="Gearin G."/>
            <person name="Gellesch M."/>
            <person name="Goldberg J."/>
            <person name="Griggs A."/>
            <person name="Gujja S."/>
            <person name="Heiman D."/>
            <person name="Howarth C."/>
            <person name="Larson L."/>
            <person name="Lui A."/>
            <person name="MacDonald P.J.P."/>
            <person name="Montmayeur A."/>
            <person name="Murphy C."/>
            <person name="Neiman D."/>
            <person name="Pearson M."/>
            <person name="Priest M."/>
            <person name="Roberts A."/>
            <person name="Saif S."/>
            <person name="Shea T."/>
            <person name="Shenoy N."/>
            <person name="Sisk P."/>
            <person name="Stolte C."/>
            <person name="Sykes S."/>
            <person name="Wortman J."/>
            <person name="Nusbaum C."/>
            <person name="Birren B."/>
        </authorList>
    </citation>
    <scope>NUCLEOTIDE SEQUENCE [LARGE SCALE GENOMIC DNA]</scope>
    <source>
        <strain evidence="9 10">ATCC 51276</strain>
    </source>
</reference>
<keyword evidence="10" id="KW-1185">Reference proteome</keyword>
<protein>
    <recommendedName>
        <fullName evidence="8">L,D-TPase catalytic domain-containing protein</fullName>
    </recommendedName>
</protein>
<dbReference type="HOGENOM" id="CLU_1003910_0_0_9"/>
<dbReference type="PROSITE" id="PS52029">
    <property type="entry name" value="LD_TPASE"/>
    <property type="match status" value="1"/>
</dbReference>
<evidence type="ECO:0000256" key="4">
    <source>
        <dbReference type="ARBA" id="ARBA00022984"/>
    </source>
</evidence>
<evidence type="ECO:0000256" key="3">
    <source>
        <dbReference type="ARBA" id="ARBA00022960"/>
    </source>
</evidence>
<dbReference type="eggNOG" id="COG3034">
    <property type="taxonomic scope" value="Bacteria"/>
</dbReference>
<evidence type="ECO:0000256" key="2">
    <source>
        <dbReference type="ARBA" id="ARBA00022679"/>
    </source>
</evidence>
<dbReference type="GO" id="GO:0016740">
    <property type="term" value="F:transferase activity"/>
    <property type="evidence" value="ECO:0007669"/>
    <property type="project" value="UniProtKB-KW"/>
</dbReference>
<dbReference type="Pfam" id="PF03734">
    <property type="entry name" value="YkuD"/>
    <property type="match status" value="1"/>
</dbReference>
<accession>G5GF10</accession>
<comment type="caution">
    <text evidence="9">The sequence shown here is derived from an EMBL/GenBank/DDBJ whole genome shotgun (WGS) entry which is preliminary data.</text>
</comment>
<feature type="active site" description="Nucleophile" evidence="6">
    <location>
        <position position="252"/>
    </location>
</feature>
<dbReference type="PANTHER" id="PTHR36699">
    <property type="entry name" value="LD-TRANSPEPTIDASE"/>
    <property type="match status" value="1"/>
</dbReference>
<dbReference type="AlphaFoldDB" id="G5GF10"/>
<evidence type="ECO:0000313" key="9">
    <source>
        <dbReference type="EMBL" id="EHI56701.1"/>
    </source>
</evidence>
<keyword evidence="2" id="KW-0808">Transferase</keyword>
<organism evidence="9 10">
    <name type="scientific">Johnsonella ignava ATCC 51276</name>
    <dbReference type="NCBI Taxonomy" id="679200"/>
    <lineage>
        <taxon>Bacteria</taxon>
        <taxon>Bacillati</taxon>
        <taxon>Bacillota</taxon>
        <taxon>Clostridia</taxon>
        <taxon>Lachnospirales</taxon>
        <taxon>Lachnospiraceae</taxon>
        <taxon>Johnsonella</taxon>
    </lineage>
</organism>
<dbReference type="InterPro" id="IPR038063">
    <property type="entry name" value="Transpep_catalytic_dom"/>
</dbReference>
<dbReference type="InterPro" id="IPR005490">
    <property type="entry name" value="LD_TPept_cat_dom"/>
</dbReference>
<dbReference type="RefSeq" id="WP_005539095.1">
    <property type="nucleotide sequence ID" value="NZ_JH378829.1"/>
</dbReference>
<keyword evidence="5 6" id="KW-0961">Cell wall biogenesis/degradation</keyword>
<dbReference type="Gene3D" id="2.40.440.10">
    <property type="entry name" value="L,D-transpeptidase catalytic domain-like"/>
    <property type="match status" value="1"/>
</dbReference>
<dbReference type="GO" id="GO:0008360">
    <property type="term" value="P:regulation of cell shape"/>
    <property type="evidence" value="ECO:0007669"/>
    <property type="project" value="UniProtKB-UniRule"/>
</dbReference>
<dbReference type="Proteomes" id="UP000003011">
    <property type="component" value="Unassembled WGS sequence"/>
</dbReference>
<dbReference type="CDD" id="cd16913">
    <property type="entry name" value="YkuD_like"/>
    <property type="match status" value="1"/>
</dbReference>
<dbReference type="GO" id="GO:0009252">
    <property type="term" value="P:peptidoglycan biosynthetic process"/>
    <property type="evidence" value="ECO:0007669"/>
    <property type="project" value="UniProtKB-UniPathway"/>
</dbReference>
<name>G5GF10_9FIRM</name>
<evidence type="ECO:0000259" key="8">
    <source>
        <dbReference type="PROSITE" id="PS52029"/>
    </source>
</evidence>
<evidence type="ECO:0000256" key="1">
    <source>
        <dbReference type="ARBA" id="ARBA00004752"/>
    </source>
</evidence>
<proteinExistence type="predicted"/>
<comment type="pathway">
    <text evidence="1 6">Cell wall biogenesis; peptidoglycan biosynthesis.</text>
</comment>
<evidence type="ECO:0000313" key="10">
    <source>
        <dbReference type="Proteomes" id="UP000003011"/>
    </source>
</evidence>
<feature type="active site" description="Proton donor/acceptor" evidence="6">
    <location>
        <position position="240"/>
    </location>
</feature>
<dbReference type="OrthoDB" id="9809748at2"/>
<dbReference type="GO" id="GO:0071555">
    <property type="term" value="P:cell wall organization"/>
    <property type="evidence" value="ECO:0007669"/>
    <property type="project" value="UniProtKB-UniRule"/>
</dbReference>
<evidence type="ECO:0000256" key="7">
    <source>
        <dbReference type="SAM" id="MobiDB-lite"/>
    </source>
</evidence>
<gene>
    <name evidence="9" type="ORF">HMPREF9333_00148</name>
</gene>
<feature type="region of interest" description="Disordered" evidence="7">
    <location>
        <begin position="77"/>
        <end position="117"/>
    </location>
</feature>
<dbReference type="UniPathway" id="UPA00219"/>
<keyword evidence="4 6" id="KW-0573">Peptidoglycan synthesis</keyword>